<feature type="transmembrane region" description="Helical" evidence="1">
    <location>
        <begin position="293"/>
        <end position="313"/>
    </location>
</feature>
<feature type="transmembrane region" description="Helical" evidence="1">
    <location>
        <begin position="12"/>
        <end position="34"/>
    </location>
</feature>
<feature type="transmembrane region" description="Helical" evidence="1">
    <location>
        <begin position="320"/>
        <end position="339"/>
    </location>
</feature>
<gene>
    <name evidence="2" type="ORF">M972_11876</name>
</gene>
<feature type="transmembrane region" description="Helical" evidence="1">
    <location>
        <begin position="374"/>
        <end position="400"/>
    </location>
</feature>
<protein>
    <recommendedName>
        <fullName evidence="4">ABC-2 family transporter protein</fullName>
    </recommendedName>
</protein>
<dbReference type="RefSeq" id="WP_003518310.1">
    <property type="nucleotide sequence ID" value="NZ_CP013828.1"/>
</dbReference>
<proteinExistence type="predicted"/>
<evidence type="ECO:0000313" key="3">
    <source>
        <dbReference type="Proteomes" id="UP000223596"/>
    </source>
</evidence>
<keyword evidence="1" id="KW-0472">Membrane</keyword>
<keyword evidence="1" id="KW-1133">Transmembrane helix</keyword>
<feature type="transmembrane region" description="Helical" evidence="1">
    <location>
        <begin position="230"/>
        <end position="255"/>
    </location>
</feature>
<sequence length="417" mass="48541">MIRIVYFEIRKNYLRSYVVIALLSFLLINILIIYKDYLYGPNDLYGYFLPHTAEYQKWWQSYQEMYDKVSGKLTADKARFVVSEYRRLDAMVADGTYSREKQEGTYTGYIWGDYVFITKYFYRPMKYVSTYESAIKQVIENAKANIEFYSQCGNNFDKSKNEFIVKHYSGRKIDVFHNGKFWGLLFEYDFSDLLIVLLLLLGVAPMFVNEKNTNMDKLILSSIKGKFSMTFVKVFSIFLYTAFLVIVFSGINFLVCKFLYGLSGIQMPIYAVEAYQYTPLNCSVGMFYVLQTLLKVVGLFVFATWICLLSALFQRVVYPYAISTLSVVLGIYASGYVASVETSKTIWALMSPFTLLRANKLFNELLGINIRDTFYLRAHVALIVQIFIVLMIFILIYMIVSIRDLRVIKKLITRESS</sequence>
<feature type="transmembrane region" description="Helical" evidence="1">
    <location>
        <begin position="190"/>
        <end position="209"/>
    </location>
</feature>
<organism evidence="2 3">
    <name type="scientific">Acetivibrio thermocellus AD2</name>
    <dbReference type="NCBI Taxonomy" id="1138384"/>
    <lineage>
        <taxon>Bacteria</taxon>
        <taxon>Bacillati</taxon>
        <taxon>Bacillota</taxon>
        <taxon>Clostridia</taxon>
        <taxon>Eubacteriales</taxon>
        <taxon>Oscillospiraceae</taxon>
        <taxon>Acetivibrio</taxon>
    </lineage>
</organism>
<dbReference type="GeneID" id="35804049"/>
<dbReference type="AlphaFoldDB" id="A0AB36TE77"/>
<accession>A0AB36TE77</accession>
<evidence type="ECO:0000313" key="2">
    <source>
        <dbReference type="EMBL" id="PFH02113.1"/>
    </source>
</evidence>
<evidence type="ECO:0000256" key="1">
    <source>
        <dbReference type="SAM" id="Phobius"/>
    </source>
</evidence>
<evidence type="ECO:0008006" key="4">
    <source>
        <dbReference type="Google" id="ProtNLM"/>
    </source>
</evidence>
<keyword evidence="1" id="KW-0812">Transmembrane</keyword>
<reference evidence="2 3" key="1">
    <citation type="submission" date="2017-09" db="EMBL/GenBank/DDBJ databases">
        <title>Evaluation of Pacific Biosciences Sequencing Technology to Finishing C. thermocellum Genome Sequences.</title>
        <authorList>
            <person name="Brown S."/>
        </authorList>
    </citation>
    <scope>NUCLEOTIDE SEQUENCE [LARGE SCALE GENOMIC DNA]</scope>
    <source>
        <strain evidence="2 3">AD2</strain>
    </source>
</reference>
<dbReference type="EMBL" id="PDBW01000001">
    <property type="protein sequence ID" value="PFH02113.1"/>
    <property type="molecule type" value="Genomic_DNA"/>
</dbReference>
<comment type="caution">
    <text evidence="2">The sequence shown here is derived from an EMBL/GenBank/DDBJ whole genome shotgun (WGS) entry which is preliminary data.</text>
</comment>
<name>A0AB36TE77_ACETH</name>
<dbReference type="Proteomes" id="UP000223596">
    <property type="component" value="Unassembled WGS sequence"/>
</dbReference>